<keyword evidence="2" id="KW-1003">Cell membrane</keyword>
<dbReference type="Proteomes" id="UP000479226">
    <property type="component" value="Unassembled WGS sequence"/>
</dbReference>
<sequence>MTSVAIFVLLILAVTILFGIPGRSSWPRGGRFGGPSPRGPGLEAVASAGRHGQGLADVPLLLELLAAALDAGLPIPWALRLVAGVASEPIREALDKVVAGLQMGASWEHAWEGAGGVRQAEQIQEALSFAALTGAPAAPLLFAEARQRRRQQQRDAEKRAAALGVKLVVPLGLCSLPAFVCLGIVPVVVAMVPSL</sequence>
<keyword evidence="5 6" id="KW-0472">Membrane</keyword>
<gene>
    <name evidence="8" type="ORF">G6N77_14970</name>
</gene>
<evidence type="ECO:0000256" key="3">
    <source>
        <dbReference type="ARBA" id="ARBA00022692"/>
    </source>
</evidence>
<dbReference type="InterPro" id="IPR018076">
    <property type="entry name" value="T2SS_GspF_dom"/>
</dbReference>
<name>A0ABX0DCU0_9MICC</name>
<proteinExistence type="predicted"/>
<accession>A0ABX0DCU0</accession>
<dbReference type="InterPro" id="IPR042094">
    <property type="entry name" value="T2SS_GspF_sf"/>
</dbReference>
<keyword evidence="9" id="KW-1185">Reference proteome</keyword>
<reference evidence="8 9" key="1">
    <citation type="submission" date="2020-02" db="EMBL/GenBank/DDBJ databases">
        <title>Genome sequence of the type strain DSM 27180 of Arthrobacter silviterrae.</title>
        <authorList>
            <person name="Gao J."/>
            <person name="Sun J."/>
        </authorList>
    </citation>
    <scope>NUCLEOTIDE SEQUENCE [LARGE SCALE GENOMIC DNA]</scope>
    <source>
        <strain evidence="8 9">DSM 27180</strain>
    </source>
</reference>
<dbReference type="Gene3D" id="1.20.81.30">
    <property type="entry name" value="Type II secretion system (T2SS), domain F"/>
    <property type="match status" value="1"/>
</dbReference>
<feature type="transmembrane region" description="Helical" evidence="6">
    <location>
        <begin position="163"/>
        <end position="192"/>
    </location>
</feature>
<dbReference type="PANTHER" id="PTHR35007:SF3">
    <property type="entry name" value="POSSIBLE CONSERVED ALANINE RICH MEMBRANE PROTEIN"/>
    <property type="match status" value="1"/>
</dbReference>
<evidence type="ECO:0000256" key="1">
    <source>
        <dbReference type="ARBA" id="ARBA00004651"/>
    </source>
</evidence>
<keyword evidence="4 6" id="KW-1133">Transmembrane helix</keyword>
<comment type="caution">
    <text evidence="8">The sequence shown here is derived from an EMBL/GenBank/DDBJ whole genome shotgun (WGS) entry which is preliminary data.</text>
</comment>
<evidence type="ECO:0000256" key="5">
    <source>
        <dbReference type="ARBA" id="ARBA00023136"/>
    </source>
</evidence>
<feature type="domain" description="Type II secretion system protein GspF" evidence="7">
    <location>
        <begin position="62"/>
        <end position="181"/>
    </location>
</feature>
<dbReference type="PANTHER" id="PTHR35007">
    <property type="entry name" value="INTEGRAL MEMBRANE PROTEIN-RELATED"/>
    <property type="match status" value="1"/>
</dbReference>
<dbReference type="Pfam" id="PF00482">
    <property type="entry name" value="T2SSF"/>
    <property type="match status" value="1"/>
</dbReference>
<evidence type="ECO:0000256" key="2">
    <source>
        <dbReference type="ARBA" id="ARBA00022475"/>
    </source>
</evidence>
<dbReference type="EMBL" id="JAAKZI010000029">
    <property type="protein sequence ID" value="NGN84746.1"/>
    <property type="molecule type" value="Genomic_DNA"/>
</dbReference>
<organism evidence="8 9">
    <name type="scientific">Arthrobacter silviterrae</name>
    <dbReference type="NCBI Taxonomy" id="2026658"/>
    <lineage>
        <taxon>Bacteria</taxon>
        <taxon>Bacillati</taxon>
        <taxon>Actinomycetota</taxon>
        <taxon>Actinomycetes</taxon>
        <taxon>Micrococcales</taxon>
        <taxon>Micrococcaceae</taxon>
        <taxon>Arthrobacter</taxon>
    </lineage>
</organism>
<keyword evidence="3 6" id="KW-0812">Transmembrane</keyword>
<evidence type="ECO:0000256" key="4">
    <source>
        <dbReference type="ARBA" id="ARBA00022989"/>
    </source>
</evidence>
<evidence type="ECO:0000259" key="7">
    <source>
        <dbReference type="Pfam" id="PF00482"/>
    </source>
</evidence>
<evidence type="ECO:0000313" key="9">
    <source>
        <dbReference type="Proteomes" id="UP000479226"/>
    </source>
</evidence>
<comment type="subcellular location">
    <subcellularLocation>
        <location evidence="1">Cell membrane</location>
        <topology evidence="1">Multi-pass membrane protein</topology>
    </subcellularLocation>
</comment>
<protein>
    <submittedName>
        <fullName evidence="8">Type II secretion system F family protein</fullName>
    </submittedName>
</protein>
<evidence type="ECO:0000256" key="6">
    <source>
        <dbReference type="SAM" id="Phobius"/>
    </source>
</evidence>
<evidence type="ECO:0000313" key="8">
    <source>
        <dbReference type="EMBL" id="NGN84746.1"/>
    </source>
</evidence>